<keyword evidence="1" id="KW-0804">Transcription</keyword>
<dbReference type="AlphaFoldDB" id="A0A4R6TSW4"/>
<evidence type="ECO:0000313" key="2">
    <source>
        <dbReference type="EMBL" id="TDQ36411.1"/>
    </source>
</evidence>
<dbReference type="SUPFAM" id="SSF110391">
    <property type="entry name" value="GlpP-like"/>
    <property type="match status" value="1"/>
</dbReference>
<comment type="function">
    <text evidence="1">Regulates expression of the glpD operon. In the presence of glycerol 3-phosphate (G3P) causes antitermination of transcription of glpD at the inverted repeat of the leader region to enhance its transcription. Binds and stabilizes glpD leader mRNA.</text>
</comment>
<keyword evidence="1" id="KW-0805">Transcription regulation</keyword>
<keyword evidence="3" id="KW-1185">Reference proteome</keyword>
<organism evidence="2 3">
    <name type="scientific">Aureibacillus halotolerans</name>
    <dbReference type="NCBI Taxonomy" id="1508390"/>
    <lineage>
        <taxon>Bacteria</taxon>
        <taxon>Bacillati</taxon>
        <taxon>Bacillota</taxon>
        <taxon>Bacilli</taxon>
        <taxon>Bacillales</taxon>
        <taxon>Bacillaceae</taxon>
        <taxon>Aureibacillus</taxon>
    </lineage>
</organism>
<dbReference type="Gene3D" id="3.20.20.70">
    <property type="entry name" value="Aldolase class I"/>
    <property type="match status" value="1"/>
</dbReference>
<dbReference type="GO" id="GO:0045893">
    <property type="term" value="P:positive regulation of DNA-templated transcription"/>
    <property type="evidence" value="ECO:0007669"/>
    <property type="project" value="TreeGrafter"/>
</dbReference>
<name>A0A4R6TSW4_9BACI</name>
<keyword evidence="1" id="KW-0694">RNA-binding</keyword>
<protein>
    <recommendedName>
        <fullName evidence="1">Glycerol uptake operon antiterminator regulatory protein</fullName>
    </recommendedName>
</protein>
<evidence type="ECO:0000256" key="1">
    <source>
        <dbReference type="PIRNR" id="PIRNR016897"/>
    </source>
</evidence>
<gene>
    <name evidence="2" type="ORF">EV213_11841</name>
</gene>
<dbReference type="PANTHER" id="PTHR35787">
    <property type="entry name" value="GLYCEROL UPTAKE OPERON ANTITERMINATOR REGULATORY PROTEIN"/>
    <property type="match status" value="1"/>
</dbReference>
<dbReference type="PIRSF" id="PIRSF016897">
    <property type="entry name" value="GlpP"/>
    <property type="match status" value="1"/>
</dbReference>
<dbReference type="Pfam" id="PF04309">
    <property type="entry name" value="G3P_antiterm"/>
    <property type="match status" value="1"/>
</dbReference>
<reference evidence="2 3" key="1">
    <citation type="submission" date="2019-03" db="EMBL/GenBank/DDBJ databases">
        <title>Genomic Encyclopedia of Type Strains, Phase IV (KMG-IV): sequencing the most valuable type-strain genomes for metagenomic binning, comparative biology and taxonomic classification.</title>
        <authorList>
            <person name="Goeker M."/>
        </authorList>
    </citation>
    <scope>NUCLEOTIDE SEQUENCE [LARGE SCALE GENOMIC DNA]</scope>
    <source>
        <strain evidence="2 3">DSM 28697</strain>
    </source>
</reference>
<dbReference type="CDD" id="cd00945">
    <property type="entry name" value="Aldolase_Class_I"/>
    <property type="match status" value="1"/>
</dbReference>
<dbReference type="RefSeq" id="WP_166639369.1">
    <property type="nucleotide sequence ID" value="NZ_SNYJ01000018.1"/>
</dbReference>
<dbReference type="InterPro" id="IPR006699">
    <property type="entry name" value="GlpP"/>
</dbReference>
<comment type="caution">
    <text evidence="2">The sequence shown here is derived from an EMBL/GenBank/DDBJ whole genome shotgun (WGS) entry which is preliminary data.</text>
</comment>
<dbReference type="GO" id="GO:0001072">
    <property type="term" value="F:transcription antitermination factor activity, RNA binding"/>
    <property type="evidence" value="ECO:0007669"/>
    <property type="project" value="TreeGrafter"/>
</dbReference>
<dbReference type="GO" id="GO:0003723">
    <property type="term" value="F:RNA binding"/>
    <property type="evidence" value="ECO:0007669"/>
    <property type="project" value="UniProtKB-KW"/>
</dbReference>
<dbReference type="InterPro" id="IPR013785">
    <property type="entry name" value="Aldolase_TIM"/>
</dbReference>
<dbReference type="Proteomes" id="UP000295632">
    <property type="component" value="Unassembled WGS sequence"/>
</dbReference>
<evidence type="ECO:0000313" key="3">
    <source>
        <dbReference type="Proteomes" id="UP000295632"/>
    </source>
</evidence>
<dbReference type="GO" id="GO:0006071">
    <property type="term" value="P:glycerol metabolic process"/>
    <property type="evidence" value="ECO:0007669"/>
    <property type="project" value="UniProtKB-UniRule"/>
</dbReference>
<sequence>MEREMKTKQDVTERLTTLRKIASLKEIKWIERAVQAHIASVFMMTGSLSTVKRYVDLFHSHGVPVFLHVDRLGGLVSDRQGIEYLANHIRPTGIISSKGKVIRIAAHYRLLTVQRMVLMDQESVDKSIASIQEFEPDFVQVMPAILPEWLERIHKQVPQVALIAGGLIDNQSQMQAAIKAGALAVSTSSPSLWDHPLPSIVPRAKPGQ</sequence>
<accession>A0A4R6TSW4</accession>
<dbReference type="EMBL" id="SNYJ01000018">
    <property type="protein sequence ID" value="TDQ36411.1"/>
    <property type="molecule type" value="Genomic_DNA"/>
</dbReference>
<proteinExistence type="predicted"/>
<keyword evidence="1" id="KW-0319">Glycerol metabolism</keyword>
<dbReference type="PANTHER" id="PTHR35787:SF1">
    <property type="entry name" value="GLYCEROL UPTAKE OPERON ANTITERMINATOR REGULATORY PROTEIN"/>
    <property type="match status" value="1"/>
</dbReference>